<dbReference type="Proteomes" id="UP001303532">
    <property type="component" value="Chromosome"/>
</dbReference>
<evidence type="ECO:0000256" key="2">
    <source>
        <dbReference type="SAM" id="Phobius"/>
    </source>
</evidence>
<dbReference type="EMBL" id="CP116341">
    <property type="protein sequence ID" value="WOV84765.1"/>
    <property type="molecule type" value="Genomic_DNA"/>
</dbReference>
<evidence type="ECO:0000313" key="3">
    <source>
        <dbReference type="EMBL" id="WOV84765.1"/>
    </source>
</evidence>
<reference evidence="3 4" key="1">
    <citation type="submission" date="2023-01" db="EMBL/GenBank/DDBJ databases">
        <title>Sporosarcina sp. nov., isolated from Korean tranditional fermented seafood 'Jeotgal'.</title>
        <authorList>
            <person name="Yang A.-I."/>
        </authorList>
    </citation>
    <scope>NUCLEOTIDE SEQUENCE [LARGE SCALE GENOMIC DNA]</scope>
    <source>
        <strain evidence="3 4">B2O-1</strain>
    </source>
</reference>
<evidence type="ECO:0000256" key="1">
    <source>
        <dbReference type="SAM" id="MobiDB-lite"/>
    </source>
</evidence>
<feature type="transmembrane region" description="Helical" evidence="2">
    <location>
        <begin position="179"/>
        <end position="198"/>
    </location>
</feature>
<evidence type="ECO:0000313" key="4">
    <source>
        <dbReference type="Proteomes" id="UP001303532"/>
    </source>
</evidence>
<dbReference type="InterPro" id="IPR046481">
    <property type="entry name" value="DUF6574"/>
</dbReference>
<proteinExistence type="predicted"/>
<organism evidence="3 4">
    <name type="scientific">Sporosarcina jeotgali</name>
    <dbReference type="NCBI Taxonomy" id="3020056"/>
    <lineage>
        <taxon>Bacteria</taxon>
        <taxon>Bacillati</taxon>
        <taxon>Bacillota</taxon>
        <taxon>Bacilli</taxon>
        <taxon>Bacillales</taxon>
        <taxon>Caryophanaceae</taxon>
        <taxon>Sporosarcina</taxon>
    </lineage>
</organism>
<accession>A0ABZ0KX09</accession>
<dbReference type="Pfam" id="PF20214">
    <property type="entry name" value="DUF6574"/>
    <property type="match status" value="1"/>
</dbReference>
<keyword evidence="2" id="KW-0472">Membrane</keyword>
<keyword evidence="4" id="KW-1185">Reference proteome</keyword>
<keyword evidence="2" id="KW-0812">Transmembrane</keyword>
<feature type="region of interest" description="Disordered" evidence="1">
    <location>
        <begin position="28"/>
        <end position="61"/>
    </location>
</feature>
<feature type="transmembrane region" description="Helical" evidence="2">
    <location>
        <begin position="204"/>
        <end position="223"/>
    </location>
</feature>
<sequence length="273" mass="29623">MKTCPKCGHTQSEGNFCGKCGTAMISNTTNNEPTEAAATQPDPAQYYQQAPQPEAAPAQPNEQIEKLKSESKLFLSFLLQQVKSPSAHLQQVNSGLKNSLLSIGLYILLTALAIYSIIRSLFGAAYGIYEGPSIITIVFYLALFSLLVLAVNLTSVYVTSKLFSENQTFSEIIRKIGGYFALPIALSAVSILLALISSYTVSGIILYIGIILAFGTVPTYVMIKLLAHQTKSIDGFYAFLFYIAFTAILGFLISLLIMDSAIGELIGYMGMDF</sequence>
<name>A0ABZ0KX09_9BACL</name>
<keyword evidence="2" id="KW-1133">Transmembrane helix</keyword>
<protein>
    <submittedName>
        <fullName evidence="3">Zinc ribbon domain-containing protein</fullName>
    </submittedName>
</protein>
<gene>
    <name evidence="3" type="ORF">PGH26_02225</name>
</gene>
<feature type="compositionally biased region" description="Low complexity" evidence="1">
    <location>
        <begin position="28"/>
        <end position="60"/>
    </location>
</feature>
<feature type="transmembrane region" description="Helical" evidence="2">
    <location>
        <begin position="134"/>
        <end position="158"/>
    </location>
</feature>
<feature type="transmembrane region" description="Helical" evidence="2">
    <location>
        <begin position="235"/>
        <end position="258"/>
    </location>
</feature>
<feature type="transmembrane region" description="Helical" evidence="2">
    <location>
        <begin position="103"/>
        <end position="128"/>
    </location>
</feature>
<dbReference type="RefSeq" id="WP_323692406.1">
    <property type="nucleotide sequence ID" value="NZ_CP116341.1"/>
</dbReference>